<sequence>MEKILQGVVRFRHVLRPSLLPSLREVAEKVAPKTVLVACVDCRIMPETYMSSEPGDMFVVRTAGNLLPHAKLYGDVGSCSELAALQMAIQEGKVENVVVCGHSNCKGMTFLLSHDSRTDNHYIPWLKKTGASSLTRFEKVDMSQEGGVKLLFEDATGGEPMEVTIDEGNKLDSVDKLSQVNVLQQLHNLKSFPFISNPLSKGALNLYGLWFDIKEGEMYMFSRKQKKFVLINKDTVNNLCSEVD</sequence>
<dbReference type="OMA" id="MPNVAAW"/>
<keyword evidence="3 7" id="KW-0479">Metal-binding</keyword>
<dbReference type="SUPFAM" id="SSF53056">
    <property type="entry name" value="beta-carbonic anhydrase, cab"/>
    <property type="match status" value="1"/>
</dbReference>
<feature type="binding site" evidence="7">
    <location>
        <position position="41"/>
    </location>
    <ligand>
        <name>Zn(2+)</name>
        <dbReference type="ChEBI" id="CHEBI:29105"/>
    </ligand>
</feature>
<keyword evidence="10" id="KW-1185">Reference proteome</keyword>
<evidence type="ECO:0000256" key="5">
    <source>
        <dbReference type="ARBA" id="ARBA00023239"/>
    </source>
</evidence>
<dbReference type="GO" id="GO:0008270">
    <property type="term" value="F:zinc ion binding"/>
    <property type="evidence" value="ECO:0007669"/>
    <property type="project" value="UniProtKB-UniRule"/>
</dbReference>
<evidence type="ECO:0000256" key="2">
    <source>
        <dbReference type="ARBA" id="ARBA00012925"/>
    </source>
</evidence>
<dbReference type="KEGG" id="nve:5512249"/>
<keyword evidence="5 8" id="KW-0456">Lyase</keyword>
<feature type="binding site" evidence="7">
    <location>
        <position position="102"/>
    </location>
    <ligand>
        <name>Zn(2+)</name>
        <dbReference type="ChEBI" id="CHEBI:29105"/>
    </ligand>
</feature>
<dbReference type="EMBL" id="DS469590">
    <property type="protein sequence ID" value="EDO40556.1"/>
    <property type="molecule type" value="Genomic_DNA"/>
</dbReference>
<protein>
    <recommendedName>
        <fullName evidence="2 8">Carbonic anhydrase</fullName>
        <ecNumber evidence="2 8">4.2.1.1</ecNumber>
    </recommendedName>
    <alternativeName>
        <fullName evidence="8">Carbonate dehydratase</fullName>
    </alternativeName>
</protein>
<feature type="binding site" evidence="7">
    <location>
        <position position="105"/>
    </location>
    <ligand>
        <name>Zn(2+)</name>
        <dbReference type="ChEBI" id="CHEBI:29105"/>
    </ligand>
</feature>
<dbReference type="EC" id="4.2.1.1" evidence="2 8"/>
<comment type="similarity">
    <text evidence="1 8">Belongs to the beta-class carbonic anhydrase family.</text>
</comment>
<dbReference type="OrthoDB" id="10020193at2759"/>
<comment type="catalytic activity">
    <reaction evidence="6 8">
        <text>hydrogencarbonate + H(+) = CO2 + H2O</text>
        <dbReference type="Rhea" id="RHEA:10748"/>
        <dbReference type="ChEBI" id="CHEBI:15377"/>
        <dbReference type="ChEBI" id="CHEBI:15378"/>
        <dbReference type="ChEBI" id="CHEBI:16526"/>
        <dbReference type="ChEBI" id="CHEBI:17544"/>
        <dbReference type="EC" id="4.2.1.1"/>
    </reaction>
</comment>
<organism evidence="9 10">
    <name type="scientific">Nematostella vectensis</name>
    <name type="common">Starlet sea anemone</name>
    <dbReference type="NCBI Taxonomy" id="45351"/>
    <lineage>
        <taxon>Eukaryota</taxon>
        <taxon>Metazoa</taxon>
        <taxon>Cnidaria</taxon>
        <taxon>Anthozoa</taxon>
        <taxon>Hexacorallia</taxon>
        <taxon>Actiniaria</taxon>
        <taxon>Edwardsiidae</taxon>
        <taxon>Nematostella</taxon>
    </lineage>
</organism>
<comment type="function">
    <text evidence="8">Reversible hydration of carbon dioxide.</text>
</comment>
<dbReference type="Proteomes" id="UP000001593">
    <property type="component" value="Unassembled WGS sequence"/>
</dbReference>
<evidence type="ECO:0000256" key="6">
    <source>
        <dbReference type="ARBA" id="ARBA00048348"/>
    </source>
</evidence>
<dbReference type="SMART" id="SM00947">
    <property type="entry name" value="Pro_CA"/>
    <property type="match status" value="1"/>
</dbReference>
<evidence type="ECO:0000256" key="4">
    <source>
        <dbReference type="ARBA" id="ARBA00022833"/>
    </source>
</evidence>
<evidence type="ECO:0000256" key="1">
    <source>
        <dbReference type="ARBA" id="ARBA00006217"/>
    </source>
</evidence>
<dbReference type="PhylomeDB" id="A7S717"/>
<evidence type="ECO:0000313" key="10">
    <source>
        <dbReference type="Proteomes" id="UP000001593"/>
    </source>
</evidence>
<dbReference type="GO" id="GO:0004089">
    <property type="term" value="F:carbonate dehydratase activity"/>
    <property type="evidence" value="ECO:0007669"/>
    <property type="project" value="UniProtKB-UniRule"/>
</dbReference>
<comment type="cofactor">
    <cofactor evidence="7">
        <name>Zn(2+)</name>
        <dbReference type="ChEBI" id="CHEBI:29105"/>
    </cofactor>
    <text evidence="7">Binds 1 zinc ion per subunit.</text>
</comment>
<dbReference type="InterPro" id="IPR036874">
    <property type="entry name" value="Carbonic_anhydrase_sf"/>
</dbReference>
<accession>A7S717</accession>
<dbReference type="STRING" id="45351.A7S717"/>
<dbReference type="eggNOG" id="KOG1578">
    <property type="taxonomic scope" value="Eukaryota"/>
</dbReference>
<dbReference type="AlphaFoldDB" id="A7S717"/>
<keyword evidence="4 7" id="KW-0862">Zinc</keyword>
<dbReference type="InParanoid" id="A7S717"/>
<dbReference type="PANTHER" id="PTHR11002:SF76">
    <property type="entry name" value="CARBONIC ANHYDRASE"/>
    <property type="match status" value="1"/>
</dbReference>
<evidence type="ECO:0000256" key="3">
    <source>
        <dbReference type="ARBA" id="ARBA00022723"/>
    </source>
</evidence>
<dbReference type="Gene3D" id="3.40.1050.10">
    <property type="entry name" value="Carbonic anhydrase"/>
    <property type="match status" value="1"/>
</dbReference>
<proteinExistence type="inferred from homology"/>
<evidence type="ECO:0000256" key="8">
    <source>
        <dbReference type="RuleBase" id="RU003956"/>
    </source>
</evidence>
<gene>
    <name evidence="9" type="ORF">NEMVEDRAFT_v1g186479</name>
</gene>
<dbReference type="HOGENOM" id="CLU_053879_5_3_1"/>
<name>A7S717_NEMVE</name>
<dbReference type="InterPro" id="IPR001765">
    <property type="entry name" value="Carbonic_anhydrase"/>
</dbReference>
<evidence type="ECO:0000256" key="7">
    <source>
        <dbReference type="PIRSR" id="PIRSR601765-1"/>
    </source>
</evidence>
<dbReference type="Pfam" id="PF00484">
    <property type="entry name" value="Pro_CA"/>
    <property type="match status" value="1"/>
</dbReference>
<feature type="binding site" evidence="7">
    <location>
        <position position="39"/>
    </location>
    <ligand>
        <name>Zn(2+)</name>
        <dbReference type="ChEBI" id="CHEBI:29105"/>
    </ligand>
</feature>
<reference evidence="9 10" key="1">
    <citation type="journal article" date="2007" name="Science">
        <title>Sea anemone genome reveals ancestral eumetazoan gene repertoire and genomic organization.</title>
        <authorList>
            <person name="Putnam N.H."/>
            <person name="Srivastava M."/>
            <person name="Hellsten U."/>
            <person name="Dirks B."/>
            <person name="Chapman J."/>
            <person name="Salamov A."/>
            <person name="Terry A."/>
            <person name="Shapiro H."/>
            <person name="Lindquist E."/>
            <person name="Kapitonov V.V."/>
            <person name="Jurka J."/>
            <person name="Genikhovich G."/>
            <person name="Grigoriev I.V."/>
            <person name="Lucas S.M."/>
            <person name="Steele R.E."/>
            <person name="Finnerty J.R."/>
            <person name="Technau U."/>
            <person name="Martindale M.Q."/>
            <person name="Rokhsar D.S."/>
        </authorList>
    </citation>
    <scope>NUCLEOTIDE SEQUENCE [LARGE SCALE GENOMIC DNA]</scope>
    <source>
        <strain evidence="10">CH2 X CH6</strain>
    </source>
</reference>
<dbReference type="PANTHER" id="PTHR11002">
    <property type="entry name" value="CARBONIC ANHYDRASE"/>
    <property type="match status" value="1"/>
</dbReference>
<evidence type="ECO:0000313" key="9">
    <source>
        <dbReference type="EMBL" id="EDO40556.1"/>
    </source>
</evidence>